<dbReference type="AlphaFoldDB" id="A0A6H2A3V7"/>
<keyword evidence="1" id="KW-1133">Transmembrane helix</keyword>
<dbReference type="EMBL" id="MT144507">
    <property type="protein sequence ID" value="QJA54448.1"/>
    <property type="molecule type" value="Genomic_DNA"/>
</dbReference>
<protein>
    <submittedName>
        <fullName evidence="2">Uncharacterized protein</fullName>
    </submittedName>
</protein>
<reference evidence="2" key="1">
    <citation type="submission" date="2020-03" db="EMBL/GenBank/DDBJ databases">
        <title>The deep terrestrial virosphere.</title>
        <authorList>
            <person name="Holmfeldt K."/>
            <person name="Nilsson E."/>
            <person name="Simone D."/>
            <person name="Lopez-Fernandez M."/>
            <person name="Wu X."/>
            <person name="de Brujin I."/>
            <person name="Lundin D."/>
            <person name="Andersson A."/>
            <person name="Bertilsson S."/>
            <person name="Dopson M."/>
        </authorList>
    </citation>
    <scope>NUCLEOTIDE SEQUENCE</scope>
    <source>
        <strain evidence="2">TM448A04903</strain>
    </source>
</reference>
<evidence type="ECO:0000313" key="2">
    <source>
        <dbReference type="EMBL" id="QJA54448.1"/>
    </source>
</evidence>
<accession>A0A6H2A3V7</accession>
<feature type="transmembrane region" description="Helical" evidence="1">
    <location>
        <begin position="6"/>
        <end position="26"/>
    </location>
</feature>
<sequence length="60" mass="6799">MDLILFLRIIIFLVFLAVGFLVGGWVSDISKKEITQVTEVSTCVDNICPEPKDWEEGKNK</sequence>
<name>A0A6H2A3V7_9ZZZZ</name>
<gene>
    <name evidence="2" type="ORF">TM448A04903_0011</name>
</gene>
<organism evidence="2">
    <name type="scientific">viral metagenome</name>
    <dbReference type="NCBI Taxonomy" id="1070528"/>
    <lineage>
        <taxon>unclassified sequences</taxon>
        <taxon>metagenomes</taxon>
        <taxon>organismal metagenomes</taxon>
    </lineage>
</organism>
<proteinExistence type="predicted"/>
<evidence type="ECO:0000256" key="1">
    <source>
        <dbReference type="SAM" id="Phobius"/>
    </source>
</evidence>
<keyword evidence="1" id="KW-0472">Membrane</keyword>
<keyword evidence="1" id="KW-0812">Transmembrane</keyword>